<keyword evidence="3" id="KW-1185">Reference proteome</keyword>
<dbReference type="EMBL" id="JAMYWD010000007">
    <property type="protein sequence ID" value="KAJ4964854.1"/>
    <property type="molecule type" value="Genomic_DNA"/>
</dbReference>
<feature type="compositionally biased region" description="Basic and acidic residues" evidence="1">
    <location>
        <begin position="389"/>
        <end position="399"/>
    </location>
</feature>
<feature type="region of interest" description="Disordered" evidence="1">
    <location>
        <begin position="197"/>
        <end position="265"/>
    </location>
</feature>
<dbReference type="OrthoDB" id="1693686at2759"/>
<protein>
    <submittedName>
        <fullName evidence="2">Uncharacterized protein</fullName>
    </submittedName>
</protein>
<feature type="compositionally biased region" description="Polar residues" evidence="1">
    <location>
        <begin position="255"/>
        <end position="265"/>
    </location>
</feature>
<sequence length="435" mass="46764">MTMMMVMEKRAGGDGGVGAGDDIIEGMECNDHPYRNNPGGICAFCLKEKLGKLISSSKTIPSFPVIPSSSSSSPSFTSEGGGLGNSSTSLSLSFSVPHSSSFTTTTVNSINNNINNNNFSSAHHYHRYHSRRARMIPFLSHQNDKAKKVVMASSDANLVLERSKSSSVPRRQFFDADEYSPRKKGFWSFLNLSNRRRSNRDGDSKPTIYPTTTSSSSTTQSATTAIALPVPAASEKGVGSSSTMRGDYADDDESPNSSYTLSSSFGRKVARSRSVGCGSRSFSGDFLERISTGFGDCTLRRVESHRETKPKIVLHHHRGTPSADAADEAQRIKERVKCGGIFGGFSSSYSQSSSAAMVVATGPPHNRSKSWGWAFASPMRAFTRSSTKPNDKDDGRRDMVTPSKYSNSGDTNTTTASSDTTPNLAAIPSLLAVRG</sequence>
<comment type="caution">
    <text evidence="2">The sequence shown here is derived from an EMBL/GenBank/DDBJ whole genome shotgun (WGS) entry which is preliminary data.</text>
</comment>
<dbReference type="PANTHER" id="PTHR34460">
    <property type="entry name" value="VITELLOGENIN-LIKE PROTEIN"/>
    <property type="match status" value="1"/>
</dbReference>
<organism evidence="2 3">
    <name type="scientific">Protea cynaroides</name>
    <dbReference type="NCBI Taxonomy" id="273540"/>
    <lineage>
        <taxon>Eukaryota</taxon>
        <taxon>Viridiplantae</taxon>
        <taxon>Streptophyta</taxon>
        <taxon>Embryophyta</taxon>
        <taxon>Tracheophyta</taxon>
        <taxon>Spermatophyta</taxon>
        <taxon>Magnoliopsida</taxon>
        <taxon>Proteales</taxon>
        <taxon>Proteaceae</taxon>
        <taxon>Protea</taxon>
    </lineage>
</organism>
<evidence type="ECO:0000256" key="1">
    <source>
        <dbReference type="SAM" id="MobiDB-lite"/>
    </source>
</evidence>
<feature type="region of interest" description="Disordered" evidence="1">
    <location>
        <begin position="383"/>
        <end position="428"/>
    </location>
</feature>
<feature type="compositionally biased region" description="Low complexity" evidence="1">
    <location>
        <begin position="406"/>
        <end position="421"/>
    </location>
</feature>
<dbReference type="AlphaFoldDB" id="A0A9Q0HIW9"/>
<accession>A0A9Q0HIW9</accession>
<evidence type="ECO:0000313" key="3">
    <source>
        <dbReference type="Proteomes" id="UP001141806"/>
    </source>
</evidence>
<dbReference type="PANTHER" id="PTHR34460:SF2">
    <property type="entry name" value="OS04G0405500 PROTEIN"/>
    <property type="match status" value="1"/>
</dbReference>
<feature type="compositionally biased region" description="Low complexity" evidence="1">
    <location>
        <begin position="211"/>
        <end position="225"/>
    </location>
</feature>
<reference evidence="2" key="1">
    <citation type="journal article" date="2023" name="Plant J.">
        <title>The genome of the king protea, Protea cynaroides.</title>
        <authorList>
            <person name="Chang J."/>
            <person name="Duong T.A."/>
            <person name="Schoeman C."/>
            <person name="Ma X."/>
            <person name="Roodt D."/>
            <person name="Barker N."/>
            <person name="Li Z."/>
            <person name="Van de Peer Y."/>
            <person name="Mizrachi E."/>
        </authorList>
    </citation>
    <scope>NUCLEOTIDE SEQUENCE</scope>
    <source>
        <tissue evidence="2">Young leaves</tissue>
    </source>
</reference>
<gene>
    <name evidence="2" type="ORF">NE237_016703</name>
</gene>
<dbReference type="Proteomes" id="UP001141806">
    <property type="component" value="Unassembled WGS sequence"/>
</dbReference>
<proteinExistence type="predicted"/>
<name>A0A9Q0HIW9_9MAGN</name>
<evidence type="ECO:0000313" key="2">
    <source>
        <dbReference type="EMBL" id="KAJ4964854.1"/>
    </source>
</evidence>